<feature type="region of interest" description="Disordered" evidence="1">
    <location>
        <begin position="178"/>
        <end position="217"/>
    </location>
</feature>
<reference evidence="3" key="1">
    <citation type="submission" date="2022-01" db="EMBL/GenBank/DDBJ databases">
        <authorList>
            <person name="Criscuolo A."/>
        </authorList>
    </citation>
    <scope>NUCLEOTIDE SEQUENCE</scope>
    <source>
        <strain evidence="3">CIP111892</strain>
    </source>
</reference>
<evidence type="ECO:0000313" key="4">
    <source>
        <dbReference type="Proteomes" id="UP000838324"/>
    </source>
</evidence>
<evidence type="ECO:0000313" key="3">
    <source>
        <dbReference type="EMBL" id="CAH1195825.1"/>
    </source>
</evidence>
<gene>
    <name evidence="3" type="ORF">PAECIP111892_02111</name>
</gene>
<evidence type="ECO:0000256" key="1">
    <source>
        <dbReference type="SAM" id="MobiDB-lite"/>
    </source>
</evidence>
<accession>A0ABN8G044</accession>
<feature type="chain" id="PRO_5046103360" description="Inhibitor of growth protein N-terminal histone-binding domain-containing protein" evidence="2">
    <location>
        <begin position="21"/>
        <end position="217"/>
    </location>
</feature>
<dbReference type="RefSeq" id="WP_236332570.1">
    <property type="nucleotide sequence ID" value="NZ_CAKMMG010000001.1"/>
</dbReference>
<feature type="signal peptide" evidence="2">
    <location>
        <begin position="1"/>
        <end position="20"/>
    </location>
</feature>
<dbReference type="PROSITE" id="PS51257">
    <property type="entry name" value="PROKAR_LIPOPROTEIN"/>
    <property type="match status" value="1"/>
</dbReference>
<sequence>MRKTLLTVLLIMVVVLSACSNDSSAPASEEEVQETVQNFYNEMSKFDEMGKSSLESFNTTLTSYSTGKATDKELEKAVDEFQDTASDIADQVKDVKISKKLPKNVQTLLRDAAIAFQSAYSIKEQASQGAVSPEVTKDEFNALNQQADVAMLYGISKLNEARVAVGLLEEDSAAEAELGTTAGTAAETDGAADTAKKSGANAGTSAVTGSESGNTAN</sequence>
<feature type="compositionally biased region" description="Low complexity" evidence="1">
    <location>
        <begin position="178"/>
        <end position="193"/>
    </location>
</feature>
<evidence type="ECO:0008006" key="5">
    <source>
        <dbReference type="Google" id="ProtNLM"/>
    </source>
</evidence>
<keyword evidence="4" id="KW-1185">Reference proteome</keyword>
<evidence type="ECO:0000256" key="2">
    <source>
        <dbReference type="SAM" id="SignalP"/>
    </source>
</evidence>
<comment type="caution">
    <text evidence="3">The sequence shown here is derived from an EMBL/GenBank/DDBJ whole genome shotgun (WGS) entry which is preliminary data.</text>
</comment>
<dbReference type="EMBL" id="CAKMMG010000001">
    <property type="protein sequence ID" value="CAH1195825.1"/>
    <property type="molecule type" value="Genomic_DNA"/>
</dbReference>
<organism evidence="3 4">
    <name type="scientific">Paenibacillus auburnensis</name>
    <dbReference type="NCBI Taxonomy" id="2905649"/>
    <lineage>
        <taxon>Bacteria</taxon>
        <taxon>Bacillati</taxon>
        <taxon>Bacillota</taxon>
        <taxon>Bacilli</taxon>
        <taxon>Bacillales</taxon>
        <taxon>Paenibacillaceae</taxon>
        <taxon>Paenibacillus</taxon>
    </lineage>
</organism>
<keyword evidence="2" id="KW-0732">Signal</keyword>
<protein>
    <recommendedName>
        <fullName evidence="5">Inhibitor of growth protein N-terminal histone-binding domain-containing protein</fullName>
    </recommendedName>
</protein>
<dbReference type="Proteomes" id="UP000838324">
    <property type="component" value="Unassembled WGS sequence"/>
</dbReference>
<name>A0ABN8G044_9BACL</name>
<proteinExistence type="predicted"/>
<feature type="compositionally biased region" description="Polar residues" evidence="1">
    <location>
        <begin position="201"/>
        <end position="217"/>
    </location>
</feature>